<keyword evidence="10 14" id="KW-0472">Membrane</keyword>
<dbReference type="Gene3D" id="3.40.50.10140">
    <property type="entry name" value="Toll/interleukin-1 receptor homology (TIR) domain"/>
    <property type="match status" value="1"/>
</dbReference>
<organism evidence="16 17">
    <name type="scientific">Pangasianodon hypophthalmus</name>
    <name type="common">Striped catfish</name>
    <name type="synonym">Helicophagus hypophthalmus</name>
    <dbReference type="NCBI Taxonomy" id="310915"/>
    <lineage>
        <taxon>Eukaryota</taxon>
        <taxon>Metazoa</taxon>
        <taxon>Chordata</taxon>
        <taxon>Craniata</taxon>
        <taxon>Vertebrata</taxon>
        <taxon>Euteleostomi</taxon>
        <taxon>Actinopterygii</taxon>
        <taxon>Neopterygii</taxon>
        <taxon>Teleostei</taxon>
        <taxon>Ostariophysi</taxon>
        <taxon>Siluriformes</taxon>
        <taxon>Pangasiidae</taxon>
        <taxon>Pangasianodon</taxon>
    </lineage>
</organism>
<dbReference type="InterPro" id="IPR003591">
    <property type="entry name" value="Leu-rich_rpt_typical-subtyp"/>
</dbReference>
<evidence type="ECO:0000256" key="2">
    <source>
        <dbReference type="ARBA" id="ARBA00009634"/>
    </source>
</evidence>
<evidence type="ECO:0000256" key="13">
    <source>
        <dbReference type="ARBA" id="ARBA00023198"/>
    </source>
</evidence>
<evidence type="ECO:0000313" key="16">
    <source>
        <dbReference type="EMBL" id="KAB5518583.1"/>
    </source>
</evidence>
<proteinExistence type="inferred from homology"/>
<keyword evidence="6" id="KW-0732">Signal</keyword>
<dbReference type="InterPro" id="IPR041015">
    <property type="entry name" value="TLR3_TMD"/>
</dbReference>
<dbReference type="SMART" id="SM00255">
    <property type="entry name" value="TIR"/>
    <property type="match status" value="1"/>
</dbReference>
<sequence>MMIADVFGCHERVHMAIWNTTLRLLFFCMWVLVPSRAYRSECRLELRKADCSHMNLNTIPQDLPEDISVLDVSHNRLVELKPSSLTRYHSLEQLDASYNNLKVVPAGLCQATPELWRLTLRHNEVHLLQDRDLRNCTRLIHLDLSDNRLRLNGEPFSGTENLAWLDVSRNKLTTARLGSRPQLPRLETLVLAGNDITDLKMDDFNFLSESSSFRTLALSSLPLKKVERGCFKPIAGLQDLVLNGCKLNPTLMASLCEELSETSLRNLSVQNTQQVILLTSTFKGLDKTNLTILDLSNNNMYRITDGAFQWFPMLEYLSLEQNNIKHLTNSTFLGLKSLRKLNLQSALAKGHTSPLPVIDDFSFQLLVKLEYLYMEKTSFREITENIFYGLPCLRELNLGWSSTGLKTVSNTTFASLKGSPLLQTLNLTGMGIKTLGPGAFSSMGNLKTLVLSHNYINQYLTGEEFQGLNSIQEIHLSFNQQMITLMSTSFIHVPTLRILMLGHALSPNLEMEPSPFRLLVNLTVLDLSNNNIANIKNGLLDGLQHLSVLKLQHNNLARVWKNANPGGPVLFLRNAQNLTVLELDYNGLDEIPTMAFQGLSQLKYLSISGNLLNFLHDSIFDDLWSLRFLRLQKNLLTSVRQETFKVPLSNLTELFMDHNPFDCTCESILWFYSWLNTTNTSVPDRAKIYICNTPSMYFNRSVLDFNPESCKDLVPFQAVYVITSTLVLGLMVIAFLVHFQGWRIQFYWNILVNRTIDINDSRFKRLVECRYEYKAYVVHAQQDKLWVERSLLPLEDKDFKFFLEDRDAMPGCSTLETIVDNMRMSRKIIFVVTEALLNDPWCRQFKAHHALHQVMEENRDSLVLIFLEDVADYRLTQSLMLRKGMLKRHCMVQWPLQKERIPAFRQKLQLALASSNRVS</sequence>
<keyword evidence="8" id="KW-0391">Immunity</keyword>
<comment type="similarity">
    <text evidence="2">Belongs to the Toll-like receptor family.</text>
</comment>
<dbReference type="InterPro" id="IPR001611">
    <property type="entry name" value="Leu-rich_rpt"/>
</dbReference>
<dbReference type="InterPro" id="IPR035897">
    <property type="entry name" value="Toll_tir_struct_dom_sf"/>
</dbReference>
<evidence type="ECO:0000256" key="11">
    <source>
        <dbReference type="ARBA" id="ARBA00023170"/>
    </source>
</evidence>
<dbReference type="PANTHER" id="PTHR24365:SF524">
    <property type="entry name" value="TOLL-LIKE RECEPTOR 3"/>
    <property type="match status" value="1"/>
</dbReference>
<reference evidence="16 17" key="1">
    <citation type="submission" date="2019-06" db="EMBL/GenBank/DDBJ databases">
        <title>A chromosome-scale genome assembly of the striped catfish, Pangasianodon hypophthalmus.</title>
        <authorList>
            <person name="Wen M."/>
            <person name="Zahm M."/>
            <person name="Roques C."/>
            <person name="Cabau C."/>
            <person name="Klopp C."/>
            <person name="Donnadieu C."/>
            <person name="Jouanno E."/>
            <person name="Avarre J.-C."/>
            <person name="Campet M."/>
            <person name="Ha T.T.T."/>
            <person name="Dugue R."/>
            <person name="Lampietro C."/>
            <person name="Louis A."/>
            <person name="Herpin A."/>
            <person name="Echchiki A."/>
            <person name="Berthelot C."/>
            <person name="Parey E."/>
            <person name="Roest-Crollius H."/>
            <person name="Braasch I."/>
            <person name="Postlethwait J."/>
            <person name="Bobe J."/>
            <person name="Montfort J."/>
            <person name="Bouchez O."/>
            <person name="Begum T."/>
            <person name="Schartl M."/>
            <person name="Guiguen Y."/>
        </authorList>
    </citation>
    <scope>NUCLEOTIDE SEQUENCE [LARGE SCALE GENOMIC DNA]</scope>
    <source>
        <strain evidence="16 17">Indonesia</strain>
        <tissue evidence="16">Blood</tissue>
    </source>
</reference>
<keyword evidence="5 14" id="KW-0812">Transmembrane</keyword>
<dbReference type="GO" id="GO:0005886">
    <property type="term" value="C:plasma membrane"/>
    <property type="evidence" value="ECO:0007669"/>
    <property type="project" value="TreeGrafter"/>
</dbReference>
<dbReference type="PROSITE" id="PS51450">
    <property type="entry name" value="LRR"/>
    <property type="match status" value="4"/>
</dbReference>
<accession>A0A5N5JMG3</accession>
<keyword evidence="13" id="KW-0395">Inflammatory response</keyword>
<dbReference type="FunFam" id="3.80.10.10:FF:000137">
    <property type="entry name" value="Toll-like receptor 3"/>
    <property type="match status" value="1"/>
</dbReference>
<keyword evidence="7" id="KW-0677">Repeat</keyword>
<dbReference type="GO" id="GO:0002224">
    <property type="term" value="P:toll-like receptor signaling pathway"/>
    <property type="evidence" value="ECO:0007669"/>
    <property type="project" value="TreeGrafter"/>
</dbReference>
<dbReference type="Proteomes" id="UP000327468">
    <property type="component" value="Chromosome 28"/>
</dbReference>
<evidence type="ECO:0000256" key="5">
    <source>
        <dbReference type="ARBA" id="ARBA00022692"/>
    </source>
</evidence>
<keyword evidence="17" id="KW-1185">Reference proteome</keyword>
<gene>
    <name evidence="16" type="ORF">PHYPO_G00167690</name>
</gene>
<dbReference type="PANTHER" id="PTHR24365">
    <property type="entry name" value="TOLL-LIKE RECEPTOR"/>
    <property type="match status" value="1"/>
</dbReference>
<dbReference type="InterPro" id="IPR032675">
    <property type="entry name" value="LRR_dom_sf"/>
</dbReference>
<keyword evidence="9 14" id="KW-1133">Transmembrane helix</keyword>
<evidence type="ECO:0000256" key="10">
    <source>
        <dbReference type="ARBA" id="ARBA00023136"/>
    </source>
</evidence>
<dbReference type="Pfam" id="PF17968">
    <property type="entry name" value="Tlr3_TMD"/>
    <property type="match status" value="1"/>
</dbReference>
<evidence type="ECO:0000256" key="7">
    <source>
        <dbReference type="ARBA" id="ARBA00022737"/>
    </source>
</evidence>
<dbReference type="SMART" id="SM00364">
    <property type="entry name" value="LRR_BAC"/>
    <property type="match status" value="5"/>
</dbReference>
<keyword evidence="3" id="KW-0399">Innate immunity</keyword>
<dbReference type="GO" id="GO:0006954">
    <property type="term" value="P:inflammatory response"/>
    <property type="evidence" value="ECO:0007669"/>
    <property type="project" value="UniProtKB-KW"/>
</dbReference>
<evidence type="ECO:0000256" key="9">
    <source>
        <dbReference type="ARBA" id="ARBA00022989"/>
    </source>
</evidence>
<dbReference type="SMART" id="SM00369">
    <property type="entry name" value="LRR_TYP"/>
    <property type="match status" value="14"/>
</dbReference>
<protein>
    <recommendedName>
        <fullName evidence="15">TIR domain-containing protein</fullName>
    </recommendedName>
</protein>
<evidence type="ECO:0000256" key="8">
    <source>
        <dbReference type="ARBA" id="ARBA00022859"/>
    </source>
</evidence>
<keyword evidence="11" id="KW-0675">Receptor</keyword>
<comment type="subcellular location">
    <subcellularLocation>
        <location evidence="1">Membrane</location>
        <topology evidence="1">Single-pass type I membrane protein</topology>
    </subcellularLocation>
</comment>
<evidence type="ECO:0000313" key="17">
    <source>
        <dbReference type="Proteomes" id="UP000327468"/>
    </source>
</evidence>
<dbReference type="Pfam" id="PF00560">
    <property type="entry name" value="LRR_1"/>
    <property type="match status" value="1"/>
</dbReference>
<dbReference type="Pfam" id="PF13676">
    <property type="entry name" value="TIR_2"/>
    <property type="match status" value="1"/>
</dbReference>
<keyword evidence="4" id="KW-0433">Leucine-rich repeat</keyword>
<dbReference type="EMBL" id="VFJC01000029">
    <property type="protein sequence ID" value="KAB5518583.1"/>
    <property type="molecule type" value="Genomic_DNA"/>
</dbReference>
<dbReference type="PRINTS" id="PR01537">
    <property type="entry name" value="INTRLKN1R1F"/>
</dbReference>
<dbReference type="AlphaFoldDB" id="A0A5N5JMG3"/>
<dbReference type="SMART" id="SM00082">
    <property type="entry name" value="LRRCT"/>
    <property type="match status" value="1"/>
</dbReference>
<dbReference type="GO" id="GO:0045087">
    <property type="term" value="P:innate immune response"/>
    <property type="evidence" value="ECO:0007669"/>
    <property type="project" value="UniProtKB-KW"/>
</dbReference>
<dbReference type="InterPro" id="IPR000157">
    <property type="entry name" value="TIR_dom"/>
</dbReference>
<dbReference type="Pfam" id="PF13855">
    <property type="entry name" value="LRR_8"/>
    <property type="match status" value="5"/>
</dbReference>
<feature type="transmembrane region" description="Helical" evidence="14">
    <location>
        <begin position="718"/>
        <end position="739"/>
    </location>
</feature>
<evidence type="ECO:0000256" key="4">
    <source>
        <dbReference type="ARBA" id="ARBA00022614"/>
    </source>
</evidence>
<dbReference type="SUPFAM" id="SSF52058">
    <property type="entry name" value="L domain-like"/>
    <property type="match status" value="2"/>
</dbReference>
<name>A0A5N5JMG3_PANHP</name>
<evidence type="ECO:0000256" key="6">
    <source>
        <dbReference type="ARBA" id="ARBA00022729"/>
    </source>
</evidence>
<comment type="caution">
    <text evidence="16">The sequence shown here is derived from an EMBL/GenBank/DDBJ whole genome shotgun (WGS) entry which is preliminary data.</text>
</comment>
<evidence type="ECO:0000256" key="14">
    <source>
        <dbReference type="SAM" id="Phobius"/>
    </source>
</evidence>
<feature type="domain" description="TIR" evidence="15">
    <location>
        <begin position="771"/>
        <end position="912"/>
    </location>
</feature>
<dbReference type="GO" id="GO:0038023">
    <property type="term" value="F:signaling receptor activity"/>
    <property type="evidence" value="ECO:0007669"/>
    <property type="project" value="TreeGrafter"/>
</dbReference>
<dbReference type="SUPFAM" id="SSF52200">
    <property type="entry name" value="Toll/Interleukin receptor TIR domain"/>
    <property type="match status" value="1"/>
</dbReference>
<evidence type="ECO:0000256" key="3">
    <source>
        <dbReference type="ARBA" id="ARBA00022588"/>
    </source>
</evidence>
<dbReference type="Gene3D" id="3.80.10.10">
    <property type="entry name" value="Ribonuclease Inhibitor"/>
    <property type="match status" value="1"/>
</dbReference>
<evidence type="ECO:0000256" key="1">
    <source>
        <dbReference type="ARBA" id="ARBA00004479"/>
    </source>
</evidence>
<dbReference type="PROSITE" id="PS50104">
    <property type="entry name" value="TIR"/>
    <property type="match status" value="1"/>
</dbReference>
<keyword evidence="12" id="KW-0325">Glycoprotein</keyword>
<dbReference type="SMR" id="A0A5N5JMG3"/>
<dbReference type="InterPro" id="IPR000483">
    <property type="entry name" value="Cys-rich_flank_reg_C"/>
</dbReference>
<evidence type="ECO:0000259" key="15">
    <source>
        <dbReference type="PROSITE" id="PS50104"/>
    </source>
</evidence>
<evidence type="ECO:0000256" key="12">
    <source>
        <dbReference type="ARBA" id="ARBA00023180"/>
    </source>
</evidence>